<dbReference type="PROSITE" id="PS51118">
    <property type="entry name" value="HTH_HXLR"/>
    <property type="match status" value="1"/>
</dbReference>
<dbReference type="InterPro" id="IPR036388">
    <property type="entry name" value="WH-like_DNA-bd_sf"/>
</dbReference>
<name>A0A1U6IUG4_9SPHN</name>
<dbReference type="PANTHER" id="PTHR33204">
    <property type="entry name" value="TRANSCRIPTIONAL REGULATOR, MARR FAMILY"/>
    <property type="match status" value="1"/>
</dbReference>
<dbReference type="GO" id="GO:0003677">
    <property type="term" value="F:DNA binding"/>
    <property type="evidence" value="ECO:0007669"/>
    <property type="project" value="UniProtKB-KW"/>
</dbReference>
<sequence length="145" mass="16709">MNEASPKPEHMVRLADEMARYGNDREAPARAVMGMLGDRWTTLILLVLWQVEIRHAELKRAMEALSYEGAISQRVLTLKLRALERDGFVQRTVSDDVPPKVSYRLTELGQELSERARTMIDWINTRSGTIRENRERYDSESSMDG</sequence>
<dbReference type="InterPro" id="IPR002577">
    <property type="entry name" value="HTH_HxlR"/>
</dbReference>
<keyword evidence="3" id="KW-0804">Transcription</keyword>
<keyword evidence="1" id="KW-0805">Transcription regulation</keyword>
<evidence type="ECO:0000313" key="5">
    <source>
        <dbReference type="EMBL" id="SLK11659.1"/>
    </source>
</evidence>
<evidence type="ECO:0000256" key="1">
    <source>
        <dbReference type="ARBA" id="ARBA00023015"/>
    </source>
</evidence>
<dbReference type="SUPFAM" id="SSF46785">
    <property type="entry name" value="Winged helix' DNA-binding domain"/>
    <property type="match status" value="1"/>
</dbReference>
<dbReference type="Pfam" id="PF01638">
    <property type="entry name" value="HxlR"/>
    <property type="match status" value="1"/>
</dbReference>
<dbReference type="InterPro" id="IPR036390">
    <property type="entry name" value="WH_DNA-bd_sf"/>
</dbReference>
<dbReference type="Gene3D" id="1.10.10.10">
    <property type="entry name" value="Winged helix-like DNA-binding domain superfamily/Winged helix DNA-binding domain"/>
    <property type="match status" value="1"/>
</dbReference>
<proteinExistence type="predicted"/>
<gene>
    <name evidence="5" type="ORF">SAMN06295987_11533</name>
</gene>
<keyword evidence="6" id="KW-1185">Reference proteome</keyword>
<dbReference type="Proteomes" id="UP000190989">
    <property type="component" value="Unassembled WGS sequence"/>
</dbReference>
<evidence type="ECO:0000313" key="6">
    <source>
        <dbReference type="Proteomes" id="UP000190989"/>
    </source>
</evidence>
<dbReference type="PANTHER" id="PTHR33204:SF39">
    <property type="entry name" value="TRANSCRIPTIONAL REGULATORY PROTEIN"/>
    <property type="match status" value="1"/>
</dbReference>
<dbReference type="STRING" id="428990.SAMN06295987_11533"/>
<protein>
    <submittedName>
        <fullName evidence="5">Transcriptional regulator, HxlR family</fullName>
    </submittedName>
</protein>
<dbReference type="AlphaFoldDB" id="A0A1U6IUG4"/>
<reference evidence="6" key="1">
    <citation type="submission" date="2017-02" db="EMBL/GenBank/DDBJ databases">
        <authorList>
            <person name="Varghese N."/>
            <person name="Submissions S."/>
        </authorList>
    </citation>
    <scope>NUCLEOTIDE SEQUENCE [LARGE SCALE GENOMIC DNA]</scope>
    <source>
        <strain evidence="6">SM117</strain>
    </source>
</reference>
<evidence type="ECO:0000259" key="4">
    <source>
        <dbReference type="PROSITE" id="PS51118"/>
    </source>
</evidence>
<feature type="domain" description="HTH hxlR-type" evidence="4">
    <location>
        <begin position="27"/>
        <end position="131"/>
    </location>
</feature>
<keyword evidence="2" id="KW-0238">DNA-binding</keyword>
<evidence type="ECO:0000256" key="3">
    <source>
        <dbReference type="ARBA" id="ARBA00023163"/>
    </source>
</evidence>
<accession>A0A1U6IUG4</accession>
<organism evidence="5 6">
    <name type="scientific">Novosphingobium mathurense</name>
    <dbReference type="NCBI Taxonomy" id="428990"/>
    <lineage>
        <taxon>Bacteria</taxon>
        <taxon>Pseudomonadati</taxon>
        <taxon>Pseudomonadota</taxon>
        <taxon>Alphaproteobacteria</taxon>
        <taxon>Sphingomonadales</taxon>
        <taxon>Sphingomonadaceae</taxon>
        <taxon>Novosphingobium</taxon>
    </lineage>
</organism>
<evidence type="ECO:0000256" key="2">
    <source>
        <dbReference type="ARBA" id="ARBA00023125"/>
    </source>
</evidence>
<dbReference type="EMBL" id="FVZE01000015">
    <property type="protein sequence ID" value="SLK11659.1"/>
    <property type="molecule type" value="Genomic_DNA"/>
</dbReference>